<dbReference type="InterPro" id="IPR003593">
    <property type="entry name" value="AAA+_ATPase"/>
</dbReference>
<dbReference type="Proteomes" id="UP000216052">
    <property type="component" value="Chromosome"/>
</dbReference>
<dbReference type="InterPro" id="IPR058031">
    <property type="entry name" value="AAA_lid_NorR"/>
</dbReference>
<dbReference type="InterPro" id="IPR027417">
    <property type="entry name" value="P-loop_NTPase"/>
</dbReference>
<dbReference type="InterPro" id="IPR002078">
    <property type="entry name" value="Sigma_54_int"/>
</dbReference>
<gene>
    <name evidence="8" type="primary">norR_20</name>
    <name evidence="8" type="ORF">SPACI_038470</name>
</gene>
<dbReference type="SUPFAM" id="SSF52540">
    <property type="entry name" value="P-loop containing nucleoside triphosphate hydrolases"/>
    <property type="match status" value="1"/>
</dbReference>
<organism evidence="8 9">
    <name type="scientific">Sporomusa acidovorans (strain ATCC 49682 / DSM 3132 / Mol)</name>
    <dbReference type="NCBI Taxonomy" id="1123286"/>
    <lineage>
        <taxon>Bacteria</taxon>
        <taxon>Bacillati</taxon>
        <taxon>Bacillota</taxon>
        <taxon>Negativicutes</taxon>
        <taxon>Selenomonadales</taxon>
        <taxon>Sporomusaceae</taxon>
        <taxon>Sporomusa</taxon>
    </lineage>
</organism>
<evidence type="ECO:0000259" key="6">
    <source>
        <dbReference type="PROSITE" id="PS50045"/>
    </source>
</evidence>
<dbReference type="EMBL" id="CP155571">
    <property type="protein sequence ID" value="XFO73740.1"/>
    <property type="molecule type" value="Genomic_DNA"/>
</dbReference>
<keyword evidence="1" id="KW-0547">Nucleotide-binding</keyword>
<evidence type="ECO:0000313" key="9">
    <source>
        <dbReference type="Proteomes" id="UP000216052"/>
    </source>
</evidence>
<dbReference type="Gene3D" id="1.10.10.60">
    <property type="entry name" value="Homeodomain-like"/>
    <property type="match status" value="1"/>
</dbReference>
<dbReference type="PANTHER" id="PTHR32071:SF57">
    <property type="entry name" value="C4-DICARBOXYLATE TRANSPORT TRANSCRIPTIONAL REGULATORY PROTEIN DCTD"/>
    <property type="match status" value="1"/>
</dbReference>
<dbReference type="Gene3D" id="3.40.50.300">
    <property type="entry name" value="P-loop containing nucleotide triphosphate hydrolases"/>
    <property type="match status" value="1"/>
</dbReference>
<evidence type="ECO:0000256" key="2">
    <source>
        <dbReference type="ARBA" id="ARBA00022840"/>
    </source>
</evidence>
<dbReference type="InterPro" id="IPR029016">
    <property type="entry name" value="GAF-like_dom_sf"/>
</dbReference>
<reference evidence="8" key="1">
    <citation type="submission" date="2024-05" db="EMBL/GenBank/DDBJ databases">
        <title>Isolation and characterization of Sporomusa carbonis sp. nov., a carboxydotrophic hydrogenogen in the genus of Sporomusa isolated from a charcoal burning pile.</title>
        <authorList>
            <person name="Boeer T."/>
            <person name="Rosenbaum F."/>
            <person name="Eysell L."/>
            <person name="Mueller V."/>
            <person name="Daniel R."/>
            <person name="Poehlein A."/>
        </authorList>
    </citation>
    <scope>NUCLEOTIDE SEQUENCE [LARGE SCALE GENOMIC DNA]</scope>
    <source>
        <strain evidence="8">DSM 3132</strain>
    </source>
</reference>
<protein>
    <submittedName>
        <fullName evidence="8">Anaerobic nitric oxide reductase transcription regulator NorR</fullName>
    </submittedName>
</protein>
<dbReference type="PROSITE" id="PS00688">
    <property type="entry name" value="SIGMA54_INTERACT_3"/>
    <property type="match status" value="1"/>
</dbReference>
<dbReference type="Pfam" id="PF25601">
    <property type="entry name" value="AAA_lid_14"/>
    <property type="match status" value="1"/>
</dbReference>
<dbReference type="Gene3D" id="1.10.8.60">
    <property type="match status" value="1"/>
</dbReference>
<keyword evidence="5" id="KW-0804">Transcription</keyword>
<feature type="domain" description="Sigma-54 factor interaction" evidence="6">
    <location>
        <begin position="343"/>
        <end position="573"/>
    </location>
</feature>
<dbReference type="PRINTS" id="PR01590">
    <property type="entry name" value="HTHFIS"/>
</dbReference>
<dbReference type="Pfam" id="PF00158">
    <property type="entry name" value="Sigma54_activat"/>
    <property type="match status" value="1"/>
</dbReference>
<dbReference type="PANTHER" id="PTHR32071">
    <property type="entry name" value="TRANSCRIPTIONAL REGULATORY PROTEIN"/>
    <property type="match status" value="1"/>
</dbReference>
<dbReference type="InterPro" id="IPR025944">
    <property type="entry name" value="Sigma_54_int_dom_CS"/>
</dbReference>
<dbReference type="SMART" id="SM00382">
    <property type="entry name" value="AAA"/>
    <property type="match status" value="1"/>
</dbReference>
<dbReference type="InterPro" id="IPR025662">
    <property type="entry name" value="Sigma_54_int_dom_ATP-bd_1"/>
</dbReference>
<dbReference type="CDD" id="cd00009">
    <property type="entry name" value="AAA"/>
    <property type="match status" value="1"/>
</dbReference>
<evidence type="ECO:0000256" key="5">
    <source>
        <dbReference type="ARBA" id="ARBA00023163"/>
    </source>
</evidence>
<sequence length="654" mass="74078">MSKISIPASNILARNRRFFIENGKLINNEIKDQIPKIYDSWARSRAFGVNAGQTSLPLPLQRIATPFDVYCIDINSQMTEHMRKIASDSKIVRLILDEDLMVLSMDGNGELVRILNSINICVGASFAEQVIGTNAAALTMYSKQNSCVIGEQHYIEALQNYVSCAVVSKQEKETLYYLVFITPKENFHPSMLGFLYYYERSHYLNFAYEQKKMECSISENVIKEVNKGLLYVDPRDIILYVSDWLAGFIGLTQKNVIGDKLDRLFPEIKEAVEAVRNGKDNCLQEIYIGSCPKKDHFYVDIRAACKNGYAAKAVMVTFMPKQLTKHKAAENAGFKARYTFADLAGCSEDFQEAVYLAQAAANSCSSVLIEGETGTGKELFAHAIHNTSKRKNGPFISINCAAIPRELIGSELFGYMEGAFTGARRGGAVGKFEMAHKGTIFLDEISEMPYDLQAVLLRVLEERKVTRLGGRQSIPVDVRIIAATNRDLQALANKEEFRMDLYYRLNVINIEIPPLRKRLDDIPLLVDHILKQCSYTIGKNVLGVTPEVMNLFKSFNWPGNVRELRNVVESGINFCTSSLITLRDLPKKFVEKYSADPLVVHNESQEQEYDHYEKQLLWKLMKEYRGNKSSVAHKLGISRPTLYNKLKKYKIISR</sequence>
<dbReference type="InterPro" id="IPR002197">
    <property type="entry name" value="HTH_Fis"/>
</dbReference>
<accession>A0ABZ3J6D3</accession>
<dbReference type="PROSITE" id="PS50045">
    <property type="entry name" value="SIGMA54_INTERACT_4"/>
    <property type="match status" value="1"/>
</dbReference>
<dbReference type="CDD" id="cd00130">
    <property type="entry name" value="PAS"/>
    <property type="match status" value="1"/>
</dbReference>
<evidence type="ECO:0000259" key="7">
    <source>
        <dbReference type="PROSITE" id="PS50112"/>
    </source>
</evidence>
<evidence type="ECO:0000313" key="8">
    <source>
        <dbReference type="EMBL" id="XFO73740.1"/>
    </source>
</evidence>
<evidence type="ECO:0000256" key="3">
    <source>
        <dbReference type="ARBA" id="ARBA00023015"/>
    </source>
</evidence>
<dbReference type="PROSITE" id="PS50112">
    <property type="entry name" value="PAS"/>
    <property type="match status" value="1"/>
</dbReference>
<evidence type="ECO:0000256" key="4">
    <source>
        <dbReference type="ARBA" id="ARBA00023125"/>
    </source>
</evidence>
<dbReference type="Gene3D" id="3.30.450.40">
    <property type="match status" value="1"/>
</dbReference>
<dbReference type="PROSITE" id="PS00676">
    <property type="entry name" value="SIGMA54_INTERACT_2"/>
    <property type="match status" value="1"/>
</dbReference>
<keyword evidence="3" id="KW-0805">Transcription regulation</keyword>
<dbReference type="InterPro" id="IPR000014">
    <property type="entry name" value="PAS"/>
</dbReference>
<keyword evidence="2" id="KW-0067">ATP-binding</keyword>
<dbReference type="InterPro" id="IPR025943">
    <property type="entry name" value="Sigma_54_int_dom_ATP-bd_2"/>
</dbReference>
<keyword evidence="9" id="KW-1185">Reference proteome</keyword>
<dbReference type="SUPFAM" id="SSF46689">
    <property type="entry name" value="Homeodomain-like"/>
    <property type="match status" value="1"/>
</dbReference>
<feature type="domain" description="PAS" evidence="7">
    <location>
        <begin position="221"/>
        <end position="290"/>
    </location>
</feature>
<dbReference type="PROSITE" id="PS00675">
    <property type="entry name" value="SIGMA54_INTERACT_1"/>
    <property type="match status" value="1"/>
</dbReference>
<dbReference type="RefSeq" id="WP_093796074.1">
    <property type="nucleotide sequence ID" value="NZ_CP155571.1"/>
</dbReference>
<proteinExistence type="predicted"/>
<evidence type="ECO:0000256" key="1">
    <source>
        <dbReference type="ARBA" id="ARBA00022741"/>
    </source>
</evidence>
<dbReference type="Pfam" id="PF02954">
    <property type="entry name" value="HTH_8"/>
    <property type="match status" value="1"/>
</dbReference>
<name>A0ABZ3J6D3_SPOA4</name>
<keyword evidence="4" id="KW-0238">DNA-binding</keyword>
<dbReference type="InterPro" id="IPR009057">
    <property type="entry name" value="Homeodomain-like_sf"/>
</dbReference>